<dbReference type="GO" id="GO:0030246">
    <property type="term" value="F:carbohydrate binding"/>
    <property type="evidence" value="ECO:0007669"/>
    <property type="project" value="InterPro"/>
</dbReference>
<keyword evidence="2" id="KW-0479">Metal-binding</keyword>
<dbReference type="InterPro" id="IPR015341">
    <property type="entry name" value="Glyco_hydro_38_cen"/>
</dbReference>
<dbReference type="GO" id="GO:0046872">
    <property type="term" value="F:metal ion binding"/>
    <property type="evidence" value="ECO:0007669"/>
    <property type="project" value="UniProtKB-KW"/>
</dbReference>
<evidence type="ECO:0000313" key="6">
    <source>
        <dbReference type="EMBL" id="MCJ8010319.1"/>
    </source>
</evidence>
<dbReference type="PANTHER" id="PTHR46017">
    <property type="entry name" value="ALPHA-MANNOSIDASE 2C1"/>
    <property type="match status" value="1"/>
</dbReference>
<comment type="similarity">
    <text evidence="1">Belongs to the glycosyl hydrolase 38 family.</text>
</comment>
<keyword evidence="3 6" id="KW-0378">Hydrolase</keyword>
<dbReference type="RefSeq" id="WP_244717944.1">
    <property type="nucleotide sequence ID" value="NZ_JALIRP010000001.1"/>
</dbReference>
<protein>
    <submittedName>
        <fullName evidence="6">Glycosyl hydrolase-related protein</fullName>
    </submittedName>
</protein>
<dbReference type="InterPro" id="IPR011682">
    <property type="entry name" value="Glyco_hydro_38_C"/>
</dbReference>
<dbReference type="SUPFAM" id="SSF74650">
    <property type="entry name" value="Galactose mutarotase-like"/>
    <property type="match status" value="1"/>
</dbReference>
<dbReference type="Gene3D" id="2.60.40.2220">
    <property type="match status" value="1"/>
</dbReference>
<keyword evidence="7" id="KW-1185">Reference proteome</keyword>
<dbReference type="GO" id="GO:0004559">
    <property type="term" value="F:alpha-mannosidase activity"/>
    <property type="evidence" value="ECO:0007669"/>
    <property type="project" value="InterPro"/>
</dbReference>
<accession>A0A9X2B0B2</accession>
<dbReference type="GO" id="GO:0009313">
    <property type="term" value="P:oligosaccharide catabolic process"/>
    <property type="evidence" value="ECO:0007669"/>
    <property type="project" value="TreeGrafter"/>
</dbReference>
<evidence type="ECO:0000256" key="4">
    <source>
        <dbReference type="ARBA" id="ARBA00023295"/>
    </source>
</evidence>
<dbReference type="Pfam" id="PF07748">
    <property type="entry name" value="Glyco_hydro_38C"/>
    <property type="match status" value="1"/>
</dbReference>
<dbReference type="Gene3D" id="1.20.1270.50">
    <property type="entry name" value="Glycoside hydrolase family 38, central domain"/>
    <property type="match status" value="1"/>
</dbReference>
<dbReference type="GO" id="GO:0006013">
    <property type="term" value="P:mannose metabolic process"/>
    <property type="evidence" value="ECO:0007669"/>
    <property type="project" value="InterPro"/>
</dbReference>
<reference evidence="6" key="1">
    <citation type="submission" date="2022-04" db="EMBL/GenBank/DDBJ databases">
        <title>Paenibacillus mangrovi sp. nov., a novel endophytic bacterium isolated from bark of Kandelia candel.</title>
        <authorList>
            <person name="Tuo L."/>
        </authorList>
    </citation>
    <scope>NUCLEOTIDE SEQUENCE</scope>
    <source>
        <strain evidence="6">KQZ6P-2</strain>
    </source>
</reference>
<feature type="domain" description="Glycoside hydrolase family 38 central" evidence="5">
    <location>
        <begin position="335"/>
        <end position="405"/>
    </location>
</feature>
<dbReference type="SUPFAM" id="SSF88688">
    <property type="entry name" value="Families 57/38 glycoside transferase middle domain"/>
    <property type="match status" value="1"/>
</dbReference>
<dbReference type="SUPFAM" id="SSF88713">
    <property type="entry name" value="Glycoside hydrolase/deacetylase"/>
    <property type="match status" value="1"/>
</dbReference>
<name>A0A9X2B0B2_9BACL</name>
<dbReference type="SMART" id="SM00872">
    <property type="entry name" value="Alpha-mann_mid"/>
    <property type="match status" value="1"/>
</dbReference>
<comment type="caution">
    <text evidence="6">The sequence shown here is derived from an EMBL/GenBank/DDBJ whole genome shotgun (WGS) entry which is preliminary data.</text>
</comment>
<dbReference type="Gene3D" id="2.70.98.30">
    <property type="entry name" value="Golgi alpha-mannosidase II, domain 4"/>
    <property type="match status" value="1"/>
</dbReference>
<dbReference type="InterPro" id="IPR037094">
    <property type="entry name" value="Glyco_hydro_38_cen_sf"/>
</dbReference>
<sequence length="955" mass="108792">MSKTKTGYIIAHTHWDREWRYPIWENRLYLVKLMDELIETLENNPDYKTFLLDGQVIPILDYLQVRPENRDKLVQLIKDGRIDVGPWYTLPDLYPISGESIVRNLLKGRREAEKLGNCLDIGYESFGWGQPSQLPQIYKGFGIDTVIVSKNVDKKRAPNCEFKWTGKDGTSVYATRLGEDARANFFMNAYIHIMNGVAYKSDEYNFDMGNYGQVYHQADSENYIQDYFKIEDTEKIHPEVIKEAVTRAWNGMKDTLMPDDRAMMDGTDSTTAQPQLMNLIEAINEQFDDIEFKSSSLKEYVDILKEKLGLDELIEIKDEMRDGPTTSLSGNALMTRPHIKTLNKKVQNSLFNQAEPLSVAHMMTGGKYDGAFLQLALDYMLLSHAHDSINGVTQDKTVDDVLYRLNQALEISNAVYNKSCQDLIKQMDLSQYNSDDIILVVFNPYAKPRNEMVKAYIDTPQAQNIWEFDIVDCDGNVCDIQHISRTEVTSPVVQLQTRPFPYYSDRHCVVFNTGEIPAGGYKVYKLCNKVEFSRKTEFWAKTRTTDGKEIATSSTCLQNKYIKVEVNPNGTISILDKENGNYYENLNYFESTGDVGDYWMYYPPYHNRTYNSKGSNASIFLMENGNLQATIGVKLIMELPKYAYRPDNYLRGKSERSEQTEQLTIMTYYTLKKDAKNVEVKVEIDNNCKDHLMSVLFDTGIRATNANAQGHFTVDNRDVTPLKDDKGHYYNELLTQPLQNFVSIADDQKGFGIVTDCLGEYSVSPDCEHKDGGDGTLSMTLFRAVKNIICTEWRSAGVFPNQEGGQLQQKLVYNYAICPMNSSWENSDLCGMADRFNIPLKPVQTCVPVAPIEKTEVTLPLKHSFYQVTGKLSVSCIKKAEDSDSIIVRVFNPHPTEQSGRIIFGCDVQKVCMTNLNEEEEADSNVTMTGNNVELHVKPNKIITLKFDLAEVKNG</sequence>
<dbReference type="PANTHER" id="PTHR46017:SF2">
    <property type="entry name" value="MANNOSYLGLYCERATE HYDROLASE"/>
    <property type="match status" value="1"/>
</dbReference>
<dbReference type="InterPro" id="IPR028995">
    <property type="entry name" value="Glyco_hydro_57/38_cen_sf"/>
</dbReference>
<evidence type="ECO:0000259" key="5">
    <source>
        <dbReference type="SMART" id="SM00872"/>
    </source>
</evidence>
<dbReference type="InterPro" id="IPR000602">
    <property type="entry name" value="Glyco_hydro_38_N"/>
</dbReference>
<dbReference type="InterPro" id="IPR011330">
    <property type="entry name" value="Glyco_hydro/deAcase_b/a-brl"/>
</dbReference>
<gene>
    <name evidence="6" type="ORF">MUG84_01005</name>
</gene>
<keyword evidence="4" id="KW-0326">Glycosidase</keyword>
<dbReference type="Pfam" id="PF01074">
    <property type="entry name" value="Glyco_hydro_38N"/>
    <property type="match status" value="1"/>
</dbReference>
<dbReference type="Pfam" id="PF17677">
    <property type="entry name" value="Glyco_hydro38C2"/>
    <property type="match status" value="1"/>
</dbReference>
<organism evidence="6 7">
    <name type="scientific">Paenibacillus mangrovi</name>
    <dbReference type="NCBI Taxonomy" id="2931978"/>
    <lineage>
        <taxon>Bacteria</taxon>
        <taxon>Bacillati</taxon>
        <taxon>Bacillota</taxon>
        <taxon>Bacilli</taxon>
        <taxon>Bacillales</taxon>
        <taxon>Paenibacillaceae</taxon>
        <taxon>Paenibacillus</taxon>
    </lineage>
</organism>
<evidence type="ECO:0000256" key="3">
    <source>
        <dbReference type="ARBA" id="ARBA00022801"/>
    </source>
</evidence>
<dbReference type="Proteomes" id="UP001139347">
    <property type="component" value="Unassembled WGS sequence"/>
</dbReference>
<dbReference type="InterPro" id="IPR011013">
    <property type="entry name" value="Gal_mutarotase_sf_dom"/>
</dbReference>
<proteinExistence type="inferred from homology"/>
<dbReference type="InterPro" id="IPR027291">
    <property type="entry name" value="Glyco_hydro_38_N_sf"/>
</dbReference>
<evidence type="ECO:0000313" key="7">
    <source>
        <dbReference type="Proteomes" id="UP001139347"/>
    </source>
</evidence>
<dbReference type="EMBL" id="JALIRP010000001">
    <property type="protein sequence ID" value="MCJ8010319.1"/>
    <property type="molecule type" value="Genomic_DNA"/>
</dbReference>
<dbReference type="InterPro" id="IPR041147">
    <property type="entry name" value="GH38_C"/>
</dbReference>
<dbReference type="Gene3D" id="3.20.110.10">
    <property type="entry name" value="Glycoside hydrolase 38, N terminal domain"/>
    <property type="match status" value="1"/>
</dbReference>
<evidence type="ECO:0000256" key="2">
    <source>
        <dbReference type="ARBA" id="ARBA00022723"/>
    </source>
</evidence>
<evidence type="ECO:0000256" key="1">
    <source>
        <dbReference type="ARBA" id="ARBA00009792"/>
    </source>
</evidence>
<dbReference type="AlphaFoldDB" id="A0A9X2B0B2"/>